<keyword evidence="1" id="KW-0812">Transmembrane</keyword>
<reference evidence="2 3" key="1">
    <citation type="submission" date="2021-10" db="EMBL/GenBank/DDBJ databases">
        <title>Collection of gut derived symbiotic bacterial strains cultured from healthy donors.</title>
        <authorList>
            <person name="Lin H."/>
            <person name="Littmann E."/>
            <person name="Kohout C."/>
            <person name="Pamer E.G."/>
        </authorList>
    </citation>
    <scope>NUCLEOTIDE SEQUENCE [LARGE SCALE GENOMIC DNA]</scope>
    <source>
        <strain evidence="2 3">DFI.1.165</strain>
    </source>
</reference>
<gene>
    <name evidence="2" type="ORF">LIZ65_04540</name>
</gene>
<proteinExistence type="predicted"/>
<feature type="transmembrane region" description="Helical" evidence="1">
    <location>
        <begin position="65"/>
        <end position="85"/>
    </location>
</feature>
<dbReference type="Proteomes" id="UP001299546">
    <property type="component" value="Unassembled WGS sequence"/>
</dbReference>
<evidence type="ECO:0000313" key="2">
    <source>
        <dbReference type="EMBL" id="MCB7386546.1"/>
    </source>
</evidence>
<keyword evidence="1" id="KW-1133">Transmembrane helix</keyword>
<evidence type="ECO:0000256" key="1">
    <source>
        <dbReference type="SAM" id="Phobius"/>
    </source>
</evidence>
<keyword evidence="3" id="KW-1185">Reference proteome</keyword>
<feature type="transmembrane region" description="Helical" evidence="1">
    <location>
        <begin position="6"/>
        <end position="25"/>
    </location>
</feature>
<dbReference type="EMBL" id="JAJCIS010000002">
    <property type="protein sequence ID" value="MCB7386546.1"/>
    <property type="molecule type" value="Genomic_DNA"/>
</dbReference>
<sequence length="113" mass="13093">MKWTVMDIIIIAAQMLLAGFYKSFVESKRKLKFSIRCTLNRLFVLGAIGIFLMERLGVFGERYSIVFFGIGVFWFTLLFATMLFSDGWCCDKCGKRIGIKVLYVNKCPYCDRL</sequence>
<protein>
    <submittedName>
        <fullName evidence="2">Uncharacterized protein</fullName>
    </submittedName>
</protein>
<feature type="transmembrane region" description="Helical" evidence="1">
    <location>
        <begin position="37"/>
        <end position="53"/>
    </location>
</feature>
<evidence type="ECO:0000313" key="3">
    <source>
        <dbReference type="Proteomes" id="UP001299546"/>
    </source>
</evidence>
<name>A0ABS8DDP8_9FIRM</name>
<accession>A0ABS8DDP8</accession>
<comment type="caution">
    <text evidence="2">The sequence shown here is derived from an EMBL/GenBank/DDBJ whole genome shotgun (WGS) entry which is preliminary data.</text>
</comment>
<organism evidence="2 3">
    <name type="scientific">Bariatricus massiliensis</name>
    <dbReference type="NCBI Taxonomy" id="1745713"/>
    <lineage>
        <taxon>Bacteria</taxon>
        <taxon>Bacillati</taxon>
        <taxon>Bacillota</taxon>
        <taxon>Clostridia</taxon>
        <taxon>Lachnospirales</taxon>
        <taxon>Lachnospiraceae</taxon>
        <taxon>Bariatricus</taxon>
    </lineage>
</organism>
<dbReference type="RefSeq" id="WP_154670270.1">
    <property type="nucleotide sequence ID" value="NZ_JAJCIQ010000002.1"/>
</dbReference>
<keyword evidence="1" id="KW-0472">Membrane</keyword>